<feature type="transmembrane region" description="Helical" evidence="5">
    <location>
        <begin position="12"/>
        <end position="30"/>
    </location>
</feature>
<evidence type="ECO:0000256" key="3">
    <source>
        <dbReference type="ARBA" id="ARBA00022989"/>
    </source>
</evidence>
<feature type="transmembrane region" description="Helical" evidence="5">
    <location>
        <begin position="100"/>
        <end position="117"/>
    </location>
</feature>
<evidence type="ECO:0000256" key="2">
    <source>
        <dbReference type="ARBA" id="ARBA00022692"/>
    </source>
</evidence>
<dbReference type="EMBL" id="JAGPYM010000012">
    <property type="protein sequence ID" value="KAH6888697.1"/>
    <property type="molecule type" value="Genomic_DNA"/>
</dbReference>
<dbReference type="PANTHER" id="PTHR35371">
    <property type="entry name" value="INNER MEMBRANE PROTEIN"/>
    <property type="match status" value="1"/>
</dbReference>
<name>A0A9P8W3V5_9HYPO</name>
<dbReference type="Pfam" id="PF01124">
    <property type="entry name" value="MAPEG"/>
    <property type="match status" value="1"/>
</dbReference>
<gene>
    <name evidence="6" type="ORF">B0T10DRAFT_59829</name>
</gene>
<keyword evidence="4 5" id="KW-0472">Membrane</keyword>
<keyword evidence="7" id="KW-1185">Reference proteome</keyword>
<evidence type="ECO:0000313" key="7">
    <source>
        <dbReference type="Proteomes" id="UP000777438"/>
    </source>
</evidence>
<organism evidence="6 7">
    <name type="scientific">Thelonectria olida</name>
    <dbReference type="NCBI Taxonomy" id="1576542"/>
    <lineage>
        <taxon>Eukaryota</taxon>
        <taxon>Fungi</taxon>
        <taxon>Dikarya</taxon>
        <taxon>Ascomycota</taxon>
        <taxon>Pezizomycotina</taxon>
        <taxon>Sordariomycetes</taxon>
        <taxon>Hypocreomycetidae</taxon>
        <taxon>Hypocreales</taxon>
        <taxon>Nectriaceae</taxon>
        <taxon>Thelonectria</taxon>
    </lineage>
</organism>
<sequence length="151" mass="16446">MDSLLSRNYSYYTVPAAFFTAAVPHAYAVLSSRVHYDNANPRNHDHSVAKSDILDKVTQQRVLRAKAASGNGFETLGFFAAAVLAANVSGVPVATLNLLTLGYVATRVVYNVAYVWLCTNRRRAALRSATWILGVSLVVTLWIKAANRAMA</sequence>
<dbReference type="SUPFAM" id="SSF161084">
    <property type="entry name" value="MAPEG domain-like"/>
    <property type="match status" value="1"/>
</dbReference>
<dbReference type="OrthoDB" id="2122304at2759"/>
<reference evidence="6 7" key="1">
    <citation type="journal article" date="2021" name="Nat. Commun.">
        <title>Genetic determinants of endophytism in the Arabidopsis root mycobiome.</title>
        <authorList>
            <person name="Mesny F."/>
            <person name="Miyauchi S."/>
            <person name="Thiergart T."/>
            <person name="Pickel B."/>
            <person name="Atanasova L."/>
            <person name="Karlsson M."/>
            <person name="Huettel B."/>
            <person name="Barry K.W."/>
            <person name="Haridas S."/>
            <person name="Chen C."/>
            <person name="Bauer D."/>
            <person name="Andreopoulos W."/>
            <person name="Pangilinan J."/>
            <person name="LaButti K."/>
            <person name="Riley R."/>
            <person name="Lipzen A."/>
            <person name="Clum A."/>
            <person name="Drula E."/>
            <person name="Henrissat B."/>
            <person name="Kohler A."/>
            <person name="Grigoriev I.V."/>
            <person name="Martin F.M."/>
            <person name="Hacquard S."/>
        </authorList>
    </citation>
    <scope>NUCLEOTIDE SEQUENCE [LARGE SCALE GENOMIC DNA]</scope>
    <source>
        <strain evidence="6 7">MPI-CAGE-CH-0241</strain>
    </source>
</reference>
<evidence type="ECO:0000313" key="6">
    <source>
        <dbReference type="EMBL" id="KAH6888697.1"/>
    </source>
</evidence>
<dbReference type="AlphaFoldDB" id="A0A9P8W3V5"/>
<feature type="transmembrane region" description="Helical" evidence="5">
    <location>
        <begin position="124"/>
        <end position="143"/>
    </location>
</feature>
<dbReference type="PANTHER" id="PTHR35371:SF1">
    <property type="entry name" value="BLR7753 PROTEIN"/>
    <property type="match status" value="1"/>
</dbReference>
<feature type="transmembrane region" description="Helical" evidence="5">
    <location>
        <begin position="76"/>
        <end position="94"/>
    </location>
</feature>
<comment type="caution">
    <text evidence="6">The sequence shown here is derived from an EMBL/GenBank/DDBJ whole genome shotgun (WGS) entry which is preliminary data.</text>
</comment>
<keyword evidence="3 5" id="KW-1133">Transmembrane helix</keyword>
<evidence type="ECO:0000256" key="1">
    <source>
        <dbReference type="ARBA" id="ARBA00004370"/>
    </source>
</evidence>
<dbReference type="InterPro" id="IPR023352">
    <property type="entry name" value="MAPEG-like_dom_sf"/>
</dbReference>
<comment type="subcellular location">
    <subcellularLocation>
        <location evidence="1">Membrane</location>
    </subcellularLocation>
</comment>
<evidence type="ECO:0000256" key="5">
    <source>
        <dbReference type="SAM" id="Phobius"/>
    </source>
</evidence>
<dbReference type="GO" id="GO:0016020">
    <property type="term" value="C:membrane"/>
    <property type="evidence" value="ECO:0007669"/>
    <property type="project" value="UniProtKB-SubCell"/>
</dbReference>
<dbReference type="Gene3D" id="1.20.120.550">
    <property type="entry name" value="Membrane associated eicosanoid/glutathione metabolism-like domain"/>
    <property type="match status" value="1"/>
</dbReference>
<accession>A0A9P8W3V5</accession>
<evidence type="ECO:0000256" key="4">
    <source>
        <dbReference type="ARBA" id="ARBA00023136"/>
    </source>
</evidence>
<dbReference type="Proteomes" id="UP000777438">
    <property type="component" value="Unassembled WGS sequence"/>
</dbReference>
<protein>
    <submittedName>
        <fullName evidence="6">Uncharacterized protein</fullName>
    </submittedName>
</protein>
<keyword evidence="2 5" id="KW-0812">Transmembrane</keyword>
<proteinExistence type="predicted"/>
<dbReference type="InterPro" id="IPR001129">
    <property type="entry name" value="Membr-assoc_MAPEG"/>
</dbReference>